<sequence>MLTKKENWIAIKYAVTPKTYFYKDDKTTQRKGYVLAGDVVYIDTEKDGWAHCTYITDKWKRITGWMKSADLNVLK</sequence>
<protein>
    <recommendedName>
        <fullName evidence="3">SH3b domain-containing protein</fullName>
    </recommendedName>
</protein>
<keyword evidence="2" id="KW-1185">Reference proteome</keyword>
<proteinExistence type="predicted"/>
<evidence type="ECO:0008006" key="3">
    <source>
        <dbReference type="Google" id="ProtNLM"/>
    </source>
</evidence>
<dbReference type="RefSeq" id="WP_078349555.1">
    <property type="nucleotide sequence ID" value="NZ_MBTF01000023.1"/>
</dbReference>
<reference evidence="1 2" key="1">
    <citation type="submission" date="2016-07" db="EMBL/GenBank/DDBJ databases">
        <title>Genomic analysis of zinc-resistant bacterium Mucilaginibacter pedocola TBZ30.</title>
        <authorList>
            <person name="Huang J."/>
            <person name="Tang J."/>
        </authorList>
    </citation>
    <scope>NUCLEOTIDE SEQUENCE [LARGE SCALE GENOMIC DNA]</scope>
    <source>
        <strain evidence="1 2">TBZ30</strain>
    </source>
</reference>
<evidence type="ECO:0000313" key="2">
    <source>
        <dbReference type="Proteomes" id="UP000189739"/>
    </source>
</evidence>
<dbReference type="Proteomes" id="UP000189739">
    <property type="component" value="Unassembled WGS sequence"/>
</dbReference>
<dbReference type="AlphaFoldDB" id="A0A1S9PCY6"/>
<evidence type="ECO:0000313" key="1">
    <source>
        <dbReference type="EMBL" id="OOQ58842.1"/>
    </source>
</evidence>
<dbReference type="STRING" id="1792845.BC343_09360"/>
<name>A0A1S9PCY6_9SPHI</name>
<gene>
    <name evidence="1" type="ORF">BC343_09360</name>
</gene>
<comment type="caution">
    <text evidence="1">The sequence shown here is derived from an EMBL/GenBank/DDBJ whole genome shotgun (WGS) entry which is preliminary data.</text>
</comment>
<accession>A0A1S9PCY6</accession>
<dbReference type="EMBL" id="MBTF01000023">
    <property type="protein sequence ID" value="OOQ58842.1"/>
    <property type="molecule type" value="Genomic_DNA"/>
</dbReference>
<organism evidence="1 2">
    <name type="scientific">Mucilaginibacter pedocola</name>
    <dbReference type="NCBI Taxonomy" id="1792845"/>
    <lineage>
        <taxon>Bacteria</taxon>
        <taxon>Pseudomonadati</taxon>
        <taxon>Bacteroidota</taxon>
        <taxon>Sphingobacteriia</taxon>
        <taxon>Sphingobacteriales</taxon>
        <taxon>Sphingobacteriaceae</taxon>
        <taxon>Mucilaginibacter</taxon>
    </lineage>
</organism>